<dbReference type="Pfam" id="PF04338">
    <property type="entry name" value="DUF481"/>
    <property type="match status" value="1"/>
</dbReference>
<dbReference type="Proteomes" id="UP000288227">
    <property type="component" value="Unassembled WGS sequence"/>
</dbReference>
<keyword evidence="1" id="KW-0732">Signal</keyword>
<accession>A0A401UF27</accession>
<name>A0A401UF27_9BACT</name>
<feature type="signal peptide" evidence="1">
    <location>
        <begin position="1"/>
        <end position="22"/>
    </location>
</feature>
<dbReference type="RefSeq" id="WP_127124157.1">
    <property type="nucleotide sequence ID" value="NZ_BHXQ01000008.1"/>
</dbReference>
<protein>
    <submittedName>
        <fullName evidence="2">DUF481 domain-containing protein</fullName>
    </submittedName>
</protein>
<proteinExistence type="predicted"/>
<dbReference type="AlphaFoldDB" id="A0A401UF27"/>
<dbReference type="InterPro" id="IPR007433">
    <property type="entry name" value="DUF481"/>
</dbReference>
<gene>
    <name evidence="2" type="ORF">SanaruYs_37530</name>
</gene>
<feature type="chain" id="PRO_5019293512" evidence="1">
    <location>
        <begin position="23"/>
        <end position="259"/>
    </location>
</feature>
<sequence>MLKRFFGCIVIALSLSVGKSFAQLNESDTIRFQFRTGVTGIYQQGNVALLNIRGRVDLTLLLHKDLVFKSQSSSLYQAFYSVEADNDIFSRNFIYYKPQRKVYPFAITFVSTNYRRKIDNRYFAGGGFTYQVINTKINVLKLSASTVYEATKFANSFYNYSEYNGNNNINLWRGTLYVGGWSYLADKHMRLYYDAYWQPAFDNSNNYRTQLDVGLDFPIWKGLSFNVVYAFTRENVVIEEILQEDKILTFGLAYNLKSR</sequence>
<dbReference type="OrthoDB" id="821377at2"/>
<reference evidence="2 3" key="1">
    <citation type="submission" date="2018-11" db="EMBL/GenBank/DDBJ databases">
        <title>Chryseotalea sanarue gen. nov., sp., nov., a member of the family Cytophagaceae, isolated from a brackish lake in Hamamatsu Japan.</title>
        <authorList>
            <person name="Maejima Y."/>
            <person name="Iino T."/>
            <person name="Muraguchi Y."/>
            <person name="Fukuda K."/>
            <person name="Ohkuma M."/>
            <person name="Moriuchi R."/>
            <person name="Dohra H."/>
            <person name="Kimbara K."/>
            <person name="Shintani M."/>
        </authorList>
    </citation>
    <scope>NUCLEOTIDE SEQUENCE [LARGE SCALE GENOMIC DNA]</scope>
    <source>
        <strain evidence="2 3">Ys</strain>
    </source>
</reference>
<dbReference type="EMBL" id="BHXQ01000008">
    <property type="protein sequence ID" value="GCC53508.1"/>
    <property type="molecule type" value="Genomic_DNA"/>
</dbReference>
<organism evidence="2 3">
    <name type="scientific">Chryseotalea sanaruensis</name>
    <dbReference type="NCBI Taxonomy" id="2482724"/>
    <lineage>
        <taxon>Bacteria</taxon>
        <taxon>Pseudomonadati</taxon>
        <taxon>Bacteroidota</taxon>
        <taxon>Cytophagia</taxon>
        <taxon>Cytophagales</taxon>
        <taxon>Chryseotaleaceae</taxon>
        <taxon>Chryseotalea</taxon>
    </lineage>
</organism>
<evidence type="ECO:0000256" key="1">
    <source>
        <dbReference type="SAM" id="SignalP"/>
    </source>
</evidence>
<evidence type="ECO:0000313" key="3">
    <source>
        <dbReference type="Proteomes" id="UP000288227"/>
    </source>
</evidence>
<evidence type="ECO:0000313" key="2">
    <source>
        <dbReference type="EMBL" id="GCC53508.1"/>
    </source>
</evidence>
<comment type="caution">
    <text evidence="2">The sequence shown here is derived from an EMBL/GenBank/DDBJ whole genome shotgun (WGS) entry which is preliminary data.</text>
</comment>
<keyword evidence="3" id="KW-1185">Reference proteome</keyword>